<protein>
    <submittedName>
        <fullName evidence="1">Uncharacterized protein</fullName>
    </submittedName>
</protein>
<gene>
    <name evidence="1" type="ORF">GXM_01335</name>
</gene>
<proteinExistence type="predicted"/>
<reference evidence="1 2" key="1">
    <citation type="submission" date="2019-10" db="EMBL/GenBank/DDBJ databases">
        <title>Genomic and transcriptomic insights into the perfect genentic adaptation of a filamentous nitrogen-fixing cyanobacterium to rice fields.</title>
        <authorList>
            <person name="Chen Z."/>
        </authorList>
    </citation>
    <scope>NUCLEOTIDE SEQUENCE [LARGE SCALE GENOMIC DNA]</scope>
    <source>
        <strain evidence="1">CCNUC1</strain>
    </source>
</reference>
<evidence type="ECO:0000313" key="2">
    <source>
        <dbReference type="Proteomes" id="UP000326678"/>
    </source>
</evidence>
<dbReference type="AlphaFoldDB" id="A0A5P8VTZ5"/>
<dbReference type="EMBL" id="CP045226">
    <property type="protein sequence ID" value="QFS43862.1"/>
    <property type="molecule type" value="Genomic_DNA"/>
</dbReference>
<organism evidence="1 2">
    <name type="scientific">Nostoc sphaeroides CCNUC1</name>
    <dbReference type="NCBI Taxonomy" id="2653204"/>
    <lineage>
        <taxon>Bacteria</taxon>
        <taxon>Bacillati</taxon>
        <taxon>Cyanobacteriota</taxon>
        <taxon>Cyanophyceae</taxon>
        <taxon>Nostocales</taxon>
        <taxon>Nostocaceae</taxon>
        <taxon>Nostoc</taxon>
    </lineage>
</organism>
<keyword evidence="2" id="KW-1185">Reference proteome</keyword>
<dbReference type="KEGG" id="nsh:GXM_01335"/>
<accession>A0A5P8VTZ5</accession>
<sequence length="50" mass="5568">MNQCPILYVAKIAKAVSPSPFEEVKSHPYLMTENPSTVNSQQLTTSKVFI</sequence>
<dbReference type="Proteomes" id="UP000326678">
    <property type="component" value="Chromosome Gxm1"/>
</dbReference>
<name>A0A5P8VTZ5_9NOSO</name>
<evidence type="ECO:0000313" key="1">
    <source>
        <dbReference type="EMBL" id="QFS43862.1"/>
    </source>
</evidence>